<evidence type="ECO:0000256" key="1">
    <source>
        <dbReference type="SAM" id="SignalP"/>
    </source>
</evidence>
<protein>
    <recommendedName>
        <fullName evidence="4">LPS export ABC transporter periplasmic protein LptC</fullName>
    </recommendedName>
</protein>
<dbReference type="RefSeq" id="WP_220194432.1">
    <property type="nucleotide sequence ID" value="NZ_BNJF01000001.1"/>
</dbReference>
<evidence type="ECO:0000313" key="3">
    <source>
        <dbReference type="Proteomes" id="UP000612362"/>
    </source>
</evidence>
<evidence type="ECO:0000313" key="2">
    <source>
        <dbReference type="EMBL" id="GHO45081.1"/>
    </source>
</evidence>
<dbReference type="PROSITE" id="PS51257">
    <property type="entry name" value="PROKAR_LIPOPROTEIN"/>
    <property type="match status" value="1"/>
</dbReference>
<feature type="signal peptide" evidence="1">
    <location>
        <begin position="1"/>
        <end position="24"/>
    </location>
</feature>
<accession>A0A8J3HXK6</accession>
<proteinExistence type="predicted"/>
<keyword evidence="1" id="KW-0732">Signal</keyword>
<comment type="caution">
    <text evidence="2">The sequence shown here is derived from an EMBL/GenBank/DDBJ whole genome shotgun (WGS) entry which is preliminary data.</text>
</comment>
<dbReference type="AlphaFoldDB" id="A0A8J3HXK6"/>
<dbReference type="EMBL" id="BNJF01000001">
    <property type="protein sequence ID" value="GHO45081.1"/>
    <property type="molecule type" value="Genomic_DNA"/>
</dbReference>
<sequence length="186" mass="20523">MWKILSYMALSVLLSCTLLIPISACGNSTNTEATGIQESNGKPITDVNTAVAYLLALRLVRYNMKTIDHEPVGYTKGRLTNVGSMKITYDSEGRITRFGEKPISYNQGLIESIGTTKITHDKDYPQRVAKIGEEDVTYNSQGLANNVGPSKLSYDEKRRVTKVGDVSIVYKDSKEGPMLKPTRPSL</sequence>
<evidence type="ECO:0008006" key="4">
    <source>
        <dbReference type="Google" id="ProtNLM"/>
    </source>
</evidence>
<name>A0A8J3HXK6_9CHLR</name>
<keyword evidence="3" id="KW-1185">Reference proteome</keyword>
<gene>
    <name evidence="2" type="ORF">KSX_32440</name>
</gene>
<organism evidence="2 3">
    <name type="scientific">Ktedonospora formicarum</name>
    <dbReference type="NCBI Taxonomy" id="2778364"/>
    <lineage>
        <taxon>Bacteria</taxon>
        <taxon>Bacillati</taxon>
        <taxon>Chloroflexota</taxon>
        <taxon>Ktedonobacteria</taxon>
        <taxon>Ktedonobacterales</taxon>
        <taxon>Ktedonobacteraceae</taxon>
        <taxon>Ktedonospora</taxon>
    </lineage>
</organism>
<dbReference type="Proteomes" id="UP000612362">
    <property type="component" value="Unassembled WGS sequence"/>
</dbReference>
<feature type="chain" id="PRO_5035172633" description="LPS export ABC transporter periplasmic protein LptC" evidence="1">
    <location>
        <begin position="25"/>
        <end position="186"/>
    </location>
</feature>
<reference evidence="2" key="1">
    <citation type="submission" date="2020-10" db="EMBL/GenBank/DDBJ databases">
        <title>Taxonomic study of unclassified bacteria belonging to the class Ktedonobacteria.</title>
        <authorList>
            <person name="Yabe S."/>
            <person name="Wang C.M."/>
            <person name="Zheng Y."/>
            <person name="Sakai Y."/>
            <person name="Cavaletti L."/>
            <person name="Monciardini P."/>
            <person name="Donadio S."/>
        </authorList>
    </citation>
    <scope>NUCLEOTIDE SEQUENCE</scope>
    <source>
        <strain evidence="2">SOSP1-1</strain>
    </source>
</reference>